<reference evidence="2" key="5">
    <citation type="journal article" date="2021" name="G3 (Bethesda)">
        <title>Aegilops tauschii genome assembly Aet v5.0 features greater sequence contiguity and improved annotation.</title>
        <authorList>
            <person name="Wang L."/>
            <person name="Zhu T."/>
            <person name="Rodriguez J.C."/>
            <person name="Deal K.R."/>
            <person name="Dubcovsky J."/>
            <person name="McGuire P.E."/>
            <person name="Lux T."/>
            <person name="Spannagl M."/>
            <person name="Mayer K.F.X."/>
            <person name="Baldrich P."/>
            <person name="Meyers B.C."/>
            <person name="Huo N."/>
            <person name="Gu Y.Q."/>
            <person name="Zhou H."/>
            <person name="Devos K.M."/>
            <person name="Bennetzen J.L."/>
            <person name="Unver T."/>
            <person name="Budak H."/>
            <person name="Gulick P.J."/>
            <person name="Galiba G."/>
            <person name="Kalapos B."/>
            <person name="Nelson D.R."/>
            <person name="Li P."/>
            <person name="You F.M."/>
            <person name="Luo M.C."/>
            <person name="Dvorak J."/>
        </authorList>
    </citation>
    <scope>NUCLEOTIDE SEQUENCE [LARGE SCALE GENOMIC DNA]</scope>
    <source>
        <strain evidence="2">cv. AL8/78</strain>
    </source>
</reference>
<proteinExistence type="predicted"/>
<reference evidence="2" key="3">
    <citation type="journal article" date="2017" name="Nature">
        <title>Genome sequence of the progenitor of the wheat D genome Aegilops tauschii.</title>
        <authorList>
            <person name="Luo M.C."/>
            <person name="Gu Y.Q."/>
            <person name="Puiu D."/>
            <person name="Wang H."/>
            <person name="Twardziok S.O."/>
            <person name="Deal K.R."/>
            <person name="Huo N."/>
            <person name="Zhu T."/>
            <person name="Wang L."/>
            <person name="Wang Y."/>
            <person name="McGuire P.E."/>
            <person name="Liu S."/>
            <person name="Long H."/>
            <person name="Ramasamy R.K."/>
            <person name="Rodriguez J.C."/>
            <person name="Van S.L."/>
            <person name="Yuan L."/>
            <person name="Wang Z."/>
            <person name="Xia Z."/>
            <person name="Xiao L."/>
            <person name="Anderson O.D."/>
            <person name="Ouyang S."/>
            <person name="Liang Y."/>
            <person name="Zimin A.V."/>
            <person name="Pertea G."/>
            <person name="Qi P."/>
            <person name="Bennetzen J.L."/>
            <person name="Dai X."/>
            <person name="Dawson M.W."/>
            <person name="Muller H.G."/>
            <person name="Kugler K."/>
            <person name="Rivarola-Duarte L."/>
            <person name="Spannagl M."/>
            <person name="Mayer K.F.X."/>
            <person name="Lu F.H."/>
            <person name="Bevan M.W."/>
            <person name="Leroy P."/>
            <person name="Li P."/>
            <person name="You F.M."/>
            <person name="Sun Q."/>
            <person name="Liu Z."/>
            <person name="Lyons E."/>
            <person name="Wicker T."/>
            <person name="Salzberg S.L."/>
            <person name="Devos K.M."/>
            <person name="Dvorak J."/>
        </authorList>
    </citation>
    <scope>NUCLEOTIDE SEQUENCE [LARGE SCALE GENOMIC DNA]</scope>
    <source>
        <strain evidence="2">cv. AL8/78</strain>
    </source>
</reference>
<feature type="domain" description="DUF8040" evidence="1">
    <location>
        <begin position="52"/>
        <end position="107"/>
    </location>
</feature>
<dbReference type="Gramene" id="AET3Gv20316400.1">
    <property type="protein sequence ID" value="AET3Gv20316400.1"/>
    <property type="gene ID" value="AET3Gv20316400"/>
</dbReference>
<evidence type="ECO:0000313" key="2">
    <source>
        <dbReference type="EnsemblPlants" id="AET3Gv20316400.1"/>
    </source>
</evidence>
<protein>
    <recommendedName>
        <fullName evidence="1">DUF8040 domain-containing protein</fullName>
    </recommendedName>
</protein>
<dbReference type="InterPro" id="IPR058353">
    <property type="entry name" value="DUF8040"/>
</dbReference>
<keyword evidence="3" id="KW-1185">Reference proteome</keyword>
<reference evidence="3" key="2">
    <citation type="journal article" date="2017" name="Nat. Plants">
        <title>The Aegilops tauschii genome reveals multiple impacts of transposons.</title>
        <authorList>
            <person name="Zhao G."/>
            <person name="Zou C."/>
            <person name="Li K."/>
            <person name="Wang K."/>
            <person name="Li T."/>
            <person name="Gao L."/>
            <person name="Zhang X."/>
            <person name="Wang H."/>
            <person name="Yang Z."/>
            <person name="Liu X."/>
            <person name="Jiang W."/>
            <person name="Mao L."/>
            <person name="Kong X."/>
            <person name="Jiao Y."/>
            <person name="Jia J."/>
        </authorList>
    </citation>
    <scope>NUCLEOTIDE SEQUENCE [LARGE SCALE GENOMIC DNA]</scope>
    <source>
        <strain evidence="3">cv. AL8/78</strain>
    </source>
</reference>
<dbReference type="STRING" id="200361.A0A453EEG2"/>
<evidence type="ECO:0000313" key="3">
    <source>
        <dbReference type="Proteomes" id="UP000015105"/>
    </source>
</evidence>
<evidence type="ECO:0000259" key="1">
    <source>
        <dbReference type="Pfam" id="PF26138"/>
    </source>
</evidence>
<accession>A0A453EEG2</accession>
<dbReference type="Pfam" id="PF26138">
    <property type="entry name" value="DUF8040"/>
    <property type="match status" value="1"/>
</dbReference>
<organism evidence="2 3">
    <name type="scientific">Aegilops tauschii subsp. strangulata</name>
    <name type="common">Goatgrass</name>
    <dbReference type="NCBI Taxonomy" id="200361"/>
    <lineage>
        <taxon>Eukaryota</taxon>
        <taxon>Viridiplantae</taxon>
        <taxon>Streptophyta</taxon>
        <taxon>Embryophyta</taxon>
        <taxon>Tracheophyta</taxon>
        <taxon>Spermatophyta</taxon>
        <taxon>Magnoliopsida</taxon>
        <taxon>Liliopsida</taxon>
        <taxon>Poales</taxon>
        <taxon>Poaceae</taxon>
        <taxon>BOP clade</taxon>
        <taxon>Pooideae</taxon>
        <taxon>Triticodae</taxon>
        <taxon>Triticeae</taxon>
        <taxon>Triticinae</taxon>
        <taxon>Aegilops</taxon>
    </lineage>
</organism>
<reference evidence="3" key="1">
    <citation type="journal article" date="2014" name="Science">
        <title>Ancient hybridizations among the ancestral genomes of bread wheat.</title>
        <authorList>
            <consortium name="International Wheat Genome Sequencing Consortium,"/>
            <person name="Marcussen T."/>
            <person name="Sandve S.R."/>
            <person name="Heier L."/>
            <person name="Spannagl M."/>
            <person name="Pfeifer M."/>
            <person name="Jakobsen K.S."/>
            <person name="Wulff B.B."/>
            <person name="Steuernagel B."/>
            <person name="Mayer K.F."/>
            <person name="Olsen O.A."/>
        </authorList>
    </citation>
    <scope>NUCLEOTIDE SEQUENCE [LARGE SCALE GENOMIC DNA]</scope>
    <source>
        <strain evidence="3">cv. AL8/78</strain>
    </source>
</reference>
<dbReference type="Proteomes" id="UP000015105">
    <property type="component" value="Chromosome 3D"/>
</dbReference>
<name>A0A453EEG2_AEGTS</name>
<reference evidence="2" key="4">
    <citation type="submission" date="2019-03" db="UniProtKB">
        <authorList>
            <consortium name="EnsemblPlants"/>
        </authorList>
    </citation>
    <scope>IDENTIFICATION</scope>
</reference>
<dbReference type="EnsemblPlants" id="AET3Gv20316400.1">
    <property type="protein sequence ID" value="AET3Gv20316400.1"/>
    <property type="gene ID" value="AET3Gv20316400"/>
</dbReference>
<dbReference type="AlphaFoldDB" id="A0A453EEG2"/>
<sequence length="107" mass="12656">MMLVVQAATLIAMIQERVMFMHRRVVDRGERHVMCYAPMLMREQERIANLNYIYNCNDTEALWMIRMKRAPFARLSETFRSRGLLQDSIHTSVEEQVAMFLHVVGHN</sequence>